<accession>X6P2H2</accession>
<organism evidence="1 2">
    <name type="scientific">Reticulomyxa filosa</name>
    <dbReference type="NCBI Taxonomy" id="46433"/>
    <lineage>
        <taxon>Eukaryota</taxon>
        <taxon>Sar</taxon>
        <taxon>Rhizaria</taxon>
        <taxon>Retaria</taxon>
        <taxon>Foraminifera</taxon>
        <taxon>Monothalamids</taxon>
        <taxon>Reticulomyxidae</taxon>
        <taxon>Reticulomyxa</taxon>
    </lineage>
</organism>
<keyword evidence="2" id="KW-1185">Reference proteome</keyword>
<evidence type="ECO:0000313" key="1">
    <source>
        <dbReference type="EMBL" id="ETO32279.1"/>
    </source>
</evidence>
<reference evidence="1 2" key="1">
    <citation type="journal article" date="2013" name="Curr. Biol.">
        <title>The Genome of the Foraminiferan Reticulomyxa filosa.</title>
        <authorList>
            <person name="Glockner G."/>
            <person name="Hulsmann N."/>
            <person name="Schleicher M."/>
            <person name="Noegel A.A."/>
            <person name="Eichinger L."/>
            <person name="Gallinger C."/>
            <person name="Pawlowski J."/>
            <person name="Sierra R."/>
            <person name="Euteneuer U."/>
            <person name="Pillet L."/>
            <person name="Moustafa A."/>
            <person name="Platzer M."/>
            <person name="Groth M."/>
            <person name="Szafranski K."/>
            <person name="Schliwa M."/>
        </authorList>
    </citation>
    <scope>NUCLEOTIDE SEQUENCE [LARGE SCALE GENOMIC DNA]</scope>
</reference>
<gene>
    <name evidence="1" type="ORF">RFI_04838</name>
</gene>
<protein>
    <submittedName>
        <fullName evidence="1">Uncharacterized protein</fullName>
    </submittedName>
</protein>
<evidence type="ECO:0000313" key="2">
    <source>
        <dbReference type="Proteomes" id="UP000023152"/>
    </source>
</evidence>
<comment type="caution">
    <text evidence="1">The sequence shown here is derived from an EMBL/GenBank/DDBJ whole genome shotgun (WGS) entry which is preliminary data.</text>
</comment>
<name>X6P2H2_RETFI</name>
<dbReference type="Proteomes" id="UP000023152">
    <property type="component" value="Unassembled WGS sequence"/>
</dbReference>
<sequence length="180" mass="21648">MSTLINNNPISLYFFKGLWWVHISMKADVEFLNYLICIDFFFGYNVSKIWEHLKNFTFWKIQTNTFRHFGKEFFIQPKFPFQKFFVAEEKNLGKLNNMLSTVTNVCFFATKKKEKSLKLIYDQKQAICFSNFTYVKKRHGNILCSINVASVLYFQQNLFDFFNKTSFAMFLERLYLLQLK</sequence>
<proteinExistence type="predicted"/>
<dbReference type="EMBL" id="ASPP01004328">
    <property type="protein sequence ID" value="ETO32279.1"/>
    <property type="molecule type" value="Genomic_DNA"/>
</dbReference>
<dbReference type="AlphaFoldDB" id="X6P2H2"/>